<evidence type="ECO:0000256" key="1">
    <source>
        <dbReference type="SAM" id="Phobius"/>
    </source>
</evidence>
<keyword evidence="1" id="KW-1133">Transmembrane helix</keyword>
<sequence>MLDDYERAALRDIQRRLSDDDPDFARSFGAGAQRLERAATPLLPREAYTIMTVFGAAFAVISLLAGSPFVALLFAGLSGWTWYARSRGAEKGP</sequence>
<feature type="transmembrane region" description="Helical" evidence="1">
    <location>
        <begin position="50"/>
        <end position="77"/>
    </location>
</feature>
<evidence type="ECO:0000313" key="3">
    <source>
        <dbReference type="Proteomes" id="UP000238312"/>
    </source>
</evidence>
<protein>
    <recommendedName>
        <fullName evidence="4">DUF3040 family protein</fullName>
    </recommendedName>
</protein>
<dbReference type="InterPro" id="IPR021401">
    <property type="entry name" value="DUF3040"/>
</dbReference>
<dbReference type="RefSeq" id="WP_181308057.1">
    <property type="nucleotide sequence ID" value="NZ_JBFAIB010000041.1"/>
</dbReference>
<dbReference type="AlphaFoldDB" id="A0A2T0MR82"/>
<reference evidence="2 3" key="1">
    <citation type="submission" date="2018-03" db="EMBL/GenBank/DDBJ databases">
        <title>Genomic Encyclopedia of Type Strains, Phase III (KMG-III): the genomes of soil and plant-associated and newly described type strains.</title>
        <authorList>
            <person name="Whitman W."/>
        </authorList>
    </citation>
    <scope>NUCLEOTIDE SEQUENCE [LARGE SCALE GENOMIC DNA]</scope>
    <source>
        <strain evidence="2 3">CGMCC 4.7104</strain>
    </source>
</reference>
<dbReference type="Proteomes" id="UP000238312">
    <property type="component" value="Unassembled WGS sequence"/>
</dbReference>
<keyword evidence="1" id="KW-0812">Transmembrane</keyword>
<dbReference type="EMBL" id="PVNG01000016">
    <property type="protein sequence ID" value="PRX60769.1"/>
    <property type="molecule type" value="Genomic_DNA"/>
</dbReference>
<comment type="caution">
    <text evidence="2">The sequence shown here is derived from an EMBL/GenBank/DDBJ whole genome shotgun (WGS) entry which is preliminary data.</text>
</comment>
<name>A0A2T0MR82_9ACTN</name>
<keyword evidence="3" id="KW-1185">Reference proteome</keyword>
<keyword evidence="1" id="KW-0472">Membrane</keyword>
<gene>
    <name evidence="2" type="ORF">B0I32_116160</name>
</gene>
<dbReference type="Pfam" id="PF11239">
    <property type="entry name" value="DUF3040"/>
    <property type="match status" value="1"/>
</dbReference>
<evidence type="ECO:0008006" key="4">
    <source>
        <dbReference type="Google" id="ProtNLM"/>
    </source>
</evidence>
<proteinExistence type="predicted"/>
<evidence type="ECO:0000313" key="2">
    <source>
        <dbReference type="EMBL" id="PRX60769.1"/>
    </source>
</evidence>
<organism evidence="2 3">
    <name type="scientific">Nonomuraea fuscirosea</name>
    <dbReference type="NCBI Taxonomy" id="1291556"/>
    <lineage>
        <taxon>Bacteria</taxon>
        <taxon>Bacillati</taxon>
        <taxon>Actinomycetota</taxon>
        <taxon>Actinomycetes</taxon>
        <taxon>Streptosporangiales</taxon>
        <taxon>Streptosporangiaceae</taxon>
        <taxon>Nonomuraea</taxon>
    </lineage>
</organism>
<accession>A0A2T0MR82</accession>